<evidence type="ECO:0000313" key="10">
    <source>
        <dbReference type="Proteomes" id="UP000715095"/>
    </source>
</evidence>
<dbReference type="Gene3D" id="3.40.190.10">
    <property type="entry name" value="Periplasmic binding protein-like II"/>
    <property type="match status" value="1"/>
</dbReference>
<proteinExistence type="inferred from homology"/>
<evidence type="ECO:0000256" key="7">
    <source>
        <dbReference type="ARBA" id="ARBA00022764"/>
    </source>
</evidence>
<comment type="caution">
    <text evidence="9">The sequence shown here is derived from an EMBL/GenBank/DDBJ whole genome shotgun (WGS) entry which is preliminary data.</text>
</comment>
<evidence type="ECO:0000259" key="8">
    <source>
        <dbReference type="Pfam" id="PF00496"/>
    </source>
</evidence>
<dbReference type="Pfam" id="PF00496">
    <property type="entry name" value="SBP_bac_5"/>
    <property type="match status" value="1"/>
</dbReference>
<dbReference type="PANTHER" id="PTHR30290">
    <property type="entry name" value="PERIPLASMIC BINDING COMPONENT OF ABC TRANSPORTER"/>
    <property type="match status" value="1"/>
</dbReference>
<keyword evidence="5" id="KW-0813">Transport</keyword>
<dbReference type="Gene3D" id="3.10.105.10">
    <property type="entry name" value="Dipeptide-binding Protein, Domain 3"/>
    <property type="match status" value="1"/>
</dbReference>
<reference evidence="9 10" key="1">
    <citation type="journal article" date="2021" name="Sci. Rep.">
        <title>The distribution of antibiotic resistance genes in chicken gut microbiota commensals.</title>
        <authorList>
            <person name="Juricova H."/>
            <person name="Matiasovicova J."/>
            <person name="Kubasova T."/>
            <person name="Cejkova D."/>
            <person name="Rychlik I."/>
        </authorList>
    </citation>
    <scope>NUCLEOTIDE SEQUENCE [LARGE SCALE GENOMIC DNA]</scope>
    <source>
        <strain evidence="9 10">An829</strain>
    </source>
</reference>
<organism evidence="9 10">
    <name type="scientific">Sutterella massiliensis</name>
    <dbReference type="NCBI Taxonomy" id="1816689"/>
    <lineage>
        <taxon>Bacteria</taxon>
        <taxon>Pseudomonadati</taxon>
        <taxon>Pseudomonadota</taxon>
        <taxon>Betaproteobacteria</taxon>
        <taxon>Burkholderiales</taxon>
        <taxon>Sutterellaceae</taxon>
        <taxon>Sutterella</taxon>
    </lineage>
</organism>
<evidence type="ECO:0000256" key="2">
    <source>
        <dbReference type="ARBA" id="ARBA00004418"/>
    </source>
</evidence>
<dbReference type="PIRSF" id="PIRSF002741">
    <property type="entry name" value="MppA"/>
    <property type="match status" value="1"/>
</dbReference>
<comment type="function">
    <text evidence="1">Part of the ABC transporter complex GsiABCD involved in glutathione import. Binds glutathione.</text>
</comment>
<keyword evidence="7" id="KW-0574">Periplasm</keyword>
<gene>
    <name evidence="9" type="ORF">H6A60_08085</name>
</gene>
<evidence type="ECO:0000256" key="1">
    <source>
        <dbReference type="ARBA" id="ARBA00003489"/>
    </source>
</evidence>
<accession>A0ABS2DSZ7</accession>
<dbReference type="SUPFAM" id="SSF53850">
    <property type="entry name" value="Periplasmic binding protein-like II"/>
    <property type="match status" value="1"/>
</dbReference>
<comment type="similarity">
    <text evidence="3">Belongs to the bacterial solute-binding protein 5 family.</text>
</comment>
<feature type="domain" description="Solute-binding protein family 5" evidence="8">
    <location>
        <begin position="55"/>
        <end position="423"/>
    </location>
</feature>
<dbReference type="InterPro" id="IPR039424">
    <property type="entry name" value="SBP_5"/>
</dbReference>
<dbReference type="PANTHER" id="PTHR30290:SF32">
    <property type="entry name" value="GLUTATHIONE-BINDING PROTEIN GSIB"/>
    <property type="match status" value="1"/>
</dbReference>
<evidence type="ECO:0000256" key="4">
    <source>
        <dbReference type="ARBA" id="ARBA00017393"/>
    </source>
</evidence>
<dbReference type="Proteomes" id="UP000715095">
    <property type="component" value="Unassembled WGS sequence"/>
</dbReference>
<evidence type="ECO:0000256" key="3">
    <source>
        <dbReference type="ARBA" id="ARBA00005695"/>
    </source>
</evidence>
<keyword evidence="10" id="KW-1185">Reference proteome</keyword>
<comment type="subcellular location">
    <subcellularLocation>
        <location evidence="2">Periplasm</location>
    </subcellularLocation>
</comment>
<dbReference type="EMBL" id="JACJJC010000012">
    <property type="protein sequence ID" value="MBM6704437.1"/>
    <property type="molecule type" value="Genomic_DNA"/>
</dbReference>
<name>A0ABS2DSZ7_9BURK</name>
<dbReference type="RefSeq" id="WP_205103247.1">
    <property type="nucleotide sequence ID" value="NZ_JACJJC010000012.1"/>
</dbReference>
<evidence type="ECO:0000256" key="5">
    <source>
        <dbReference type="ARBA" id="ARBA00022448"/>
    </source>
</evidence>
<dbReference type="Gene3D" id="3.90.76.10">
    <property type="entry name" value="Dipeptide-binding Protein, Domain 1"/>
    <property type="match status" value="1"/>
</dbReference>
<evidence type="ECO:0000256" key="6">
    <source>
        <dbReference type="ARBA" id="ARBA00022729"/>
    </source>
</evidence>
<sequence>MSPALEAHPQDNSVVAAIGSAVTTLDPADSVDAMTRNVGKSIFESLVVFDESLDVRPQLAESWVISEDGRTYEFRLRAGVRFHDGSILDARAVKLSFERLLDKKNALKRREVFSFIERVETTDDPLSVRFVLKSPTSSFLAKLATGSAAIICPSAIEQWDKGRPETLACGTGPFRFKRFVPGEVFEVVRNTDYRIKELPKLDRITWLVVPENHTRATMLRTGEADFVFPVPFEEKRMLLKSPSVRLEVVPGVQARFLTMNMLAPPLDDLRVRQAIAYAIDKAALARVAFGGDARAAEGVLPEAIPGALRLGPWPFDRERAKALLREAGYAVAKGVQGKRLTLPLWSAYPDATSSRVLQFLQQQLRAVGIDTKLRLLESGERSALVTGNKVPARAPNRLYYTGWSNSASEPDWGLRPIFDSRKWPPVLQNTAYYSNPEVDRLLDEALAETDEAKRSTLYDTLQHTIWSDVPAVFLVYENAASGRRTGLEAFDVYANADFDFVRAYWRKNAQP</sequence>
<protein>
    <recommendedName>
        <fullName evidence="4">Glutathione-binding protein GsiB</fullName>
    </recommendedName>
</protein>
<dbReference type="InterPro" id="IPR000914">
    <property type="entry name" value="SBP_5_dom"/>
</dbReference>
<keyword evidence="6" id="KW-0732">Signal</keyword>
<dbReference type="InterPro" id="IPR030678">
    <property type="entry name" value="Peptide/Ni-bd"/>
</dbReference>
<evidence type="ECO:0000313" key="9">
    <source>
        <dbReference type="EMBL" id="MBM6704437.1"/>
    </source>
</evidence>